<evidence type="ECO:0000256" key="9">
    <source>
        <dbReference type="ARBA" id="ARBA00048793"/>
    </source>
</evidence>
<dbReference type="UniPathway" id="UPA00028">
    <property type="reaction ID" value="UER00004"/>
</dbReference>
<evidence type="ECO:0000256" key="7">
    <source>
        <dbReference type="ARBA" id="ARBA00023002"/>
    </source>
</evidence>
<dbReference type="AlphaFoldDB" id="A0A1J0WE67"/>
<dbReference type="GO" id="GO:0050661">
    <property type="term" value="F:NADP binding"/>
    <property type="evidence" value="ECO:0007669"/>
    <property type="project" value="TreeGrafter"/>
</dbReference>
<evidence type="ECO:0000256" key="4">
    <source>
        <dbReference type="ARBA" id="ARBA00019465"/>
    </source>
</evidence>
<dbReference type="InterPro" id="IPR036291">
    <property type="entry name" value="NAD(P)-bd_dom_sf"/>
</dbReference>
<dbReference type="SUPFAM" id="SSF48179">
    <property type="entry name" value="6-phosphogluconate dehydrogenase C-terminal domain-like"/>
    <property type="match status" value="1"/>
</dbReference>
<dbReference type="InterPro" id="IPR013328">
    <property type="entry name" value="6PGD_dom2"/>
</dbReference>
<dbReference type="NCBIfam" id="NF006083">
    <property type="entry name" value="PRK08229.1"/>
    <property type="match status" value="1"/>
</dbReference>
<evidence type="ECO:0000256" key="10">
    <source>
        <dbReference type="RuleBase" id="RU362068"/>
    </source>
</evidence>
<dbReference type="RefSeq" id="WP_071970408.1">
    <property type="nucleotide sequence ID" value="NZ_CP018076.1"/>
</dbReference>
<dbReference type="InterPro" id="IPR050838">
    <property type="entry name" value="Ketopantoate_reductase"/>
</dbReference>
<comment type="catalytic activity">
    <reaction evidence="9 10">
        <text>(R)-pantoate + NADP(+) = 2-dehydropantoate + NADPH + H(+)</text>
        <dbReference type="Rhea" id="RHEA:16233"/>
        <dbReference type="ChEBI" id="CHEBI:11561"/>
        <dbReference type="ChEBI" id="CHEBI:15378"/>
        <dbReference type="ChEBI" id="CHEBI:15980"/>
        <dbReference type="ChEBI" id="CHEBI:57783"/>
        <dbReference type="ChEBI" id="CHEBI:58349"/>
        <dbReference type="EC" id="1.1.1.169"/>
    </reaction>
</comment>
<comment type="pathway">
    <text evidence="1 10">Cofactor biosynthesis; (R)-pantothenate biosynthesis; (R)-pantoate from 3-methyl-2-oxobutanoate: step 2/2.</text>
</comment>
<keyword evidence="14" id="KW-1185">Reference proteome</keyword>
<dbReference type="InterPro" id="IPR013752">
    <property type="entry name" value="KPA_reductase"/>
</dbReference>
<evidence type="ECO:0000256" key="8">
    <source>
        <dbReference type="ARBA" id="ARBA00032024"/>
    </source>
</evidence>
<dbReference type="PROSITE" id="PS51257">
    <property type="entry name" value="PROKAR_LIPOPROTEIN"/>
    <property type="match status" value="1"/>
</dbReference>
<reference evidence="13 14" key="1">
    <citation type="submission" date="2016-11" db="EMBL/GenBank/DDBJ databases">
        <title>Complete genome sequence of Sulfitobacter sp. AM1-D1, a toxic bacteria associated with marine dinoflagellate Alexandrium minutum in East China Sea.</title>
        <authorList>
            <person name="Yang Q."/>
            <person name="Zhang X."/>
            <person name="Tian X."/>
        </authorList>
    </citation>
    <scope>NUCLEOTIDE SEQUENCE [LARGE SCALE GENOMIC DNA]</scope>
    <source>
        <strain evidence="13 14">AM1-D1</strain>
    </source>
</reference>
<dbReference type="Gene3D" id="3.40.50.720">
    <property type="entry name" value="NAD(P)-binding Rossmann-like Domain"/>
    <property type="match status" value="1"/>
</dbReference>
<dbReference type="InterPro" id="IPR013332">
    <property type="entry name" value="KPR_N"/>
</dbReference>
<keyword evidence="6 10" id="KW-0521">NADP</keyword>
<feature type="domain" description="Ketopantoate reductase N-terminal" evidence="11">
    <location>
        <begin position="7"/>
        <end position="156"/>
    </location>
</feature>
<feature type="domain" description="Ketopantoate reductase C-terminal" evidence="12">
    <location>
        <begin position="177"/>
        <end position="315"/>
    </location>
</feature>
<comment type="function">
    <text evidence="10">Catalyzes the NADPH-dependent reduction of ketopantoate into pantoic acid.</text>
</comment>
<evidence type="ECO:0000259" key="12">
    <source>
        <dbReference type="Pfam" id="PF08546"/>
    </source>
</evidence>
<dbReference type="EMBL" id="CP018076">
    <property type="protein sequence ID" value="APE42610.1"/>
    <property type="molecule type" value="Genomic_DNA"/>
</dbReference>
<dbReference type="GO" id="GO:0015940">
    <property type="term" value="P:pantothenate biosynthetic process"/>
    <property type="evidence" value="ECO:0007669"/>
    <property type="project" value="UniProtKB-UniPathway"/>
</dbReference>
<dbReference type="Pfam" id="PF02558">
    <property type="entry name" value="ApbA"/>
    <property type="match status" value="1"/>
</dbReference>
<dbReference type="EC" id="1.1.1.169" evidence="3 10"/>
<organism evidence="13 14">
    <name type="scientific">Sulfitobacter alexandrii</name>
    <dbReference type="NCBI Taxonomy" id="1917485"/>
    <lineage>
        <taxon>Bacteria</taxon>
        <taxon>Pseudomonadati</taxon>
        <taxon>Pseudomonadota</taxon>
        <taxon>Alphaproteobacteria</taxon>
        <taxon>Rhodobacterales</taxon>
        <taxon>Roseobacteraceae</taxon>
        <taxon>Sulfitobacter</taxon>
    </lineage>
</organism>
<dbReference type="GO" id="GO:0005737">
    <property type="term" value="C:cytoplasm"/>
    <property type="evidence" value="ECO:0007669"/>
    <property type="project" value="TreeGrafter"/>
</dbReference>
<evidence type="ECO:0000256" key="2">
    <source>
        <dbReference type="ARBA" id="ARBA00007870"/>
    </source>
</evidence>
<evidence type="ECO:0000256" key="1">
    <source>
        <dbReference type="ARBA" id="ARBA00004994"/>
    </source>
</evidence>
<dbReference type="KEGG" id="suam:BOO69_03635"/>
<dbReference type="InterPro" id="IPR003710">
    <property type="entry name" value="ApbA"/>
</dbReference>
<gene>
    <name evidence="13" type="ORF">BOO69_03635</name>
</gene>
<dbReference type="GO" id="GO:0008677">
    <property type="term" value="F:2-dehydropantoate 2-reductase activity"/>
    <property type="evidence" value="ECO:0007669"/>
    <property type="project" value="UniProtKB-EC"/>
</dbReference>
<dbReference type="Pfam" id="PF08546">
    <property type="entry name" value="ApbA_C"/>
    <property type="match status" value="1"/>
</dbReference>
<dbReference type="NCBIfam" id="TIGR00745">
    <property type="entry name" value="apbA_panE"/>
    <property type="match status" value="1"/>
</dbReference>
<dbReference type="STRING" id="1917485.BOO69_03635"/>
<accession>A0A1J0WE67</accession>
<evidence type="ECO:0000256" key="3">
    <source>
        <dbReference type="ARBA" id="ARBA00013014"/>
    </source>
</evidence>
<name>A0A1J0WE67_9RHOB</name>
<keyword evidence="7 10" id="KW-0560">Oxidoreductase</keyword>
<sequence length="338" mass="35781">MRADPHIVVAGAGAIGCFVGGLLAAAGAQVTLLLRARVAAEIRTHGLTLTDFDGMAQKVSAERLALSEDPTCLAGADLVLVTVKSGATAQIARLIDRHAPAKCPVVSLQNGVSNAATLRDMLPGRDLRGGMVPFNVVPLGQGGYHRATSGDIVIEAGPDDLGAVLGVPHLRVTESRDIEAVQWGKFLINLNNALNALSGLPLKAQLHDRGWRRLMADQWAEALAVLRAHGIRPVSTTPVDVGKVPWILRLPTPLFTRVAAQMLTIDDQARTSMSYDLMAHRPTEIDALQGEVIRLGESAGRRTPIARLVLDLIETAELAGQGLPNLPAAALRSELGRA</sequence>
<evidence type="ECO:0000256" key="5">
    <source>
        <dbReference type="ARBA" id="ARBA00022655"/>
    </source>
</evidence>
<dbReference type="PANTHER" id="PTHR43765:SF2">
    <property type="entry name" value="2-DEHYDROPANTOATE 2-REDUCTASE"/>
    <property type="match status" value="1"/>
</dbReference>
<dbReference type="SUPFAM" id="SSF51735">
    <property type="entry name" value="NAD(P)-binding Rossmann-fold domains"/>
    <property type="match status" value="1"/>
</dbReference>
<evidence type="ECO:0000256" key="6">
    <source>
        <dbReference type="ARBA" id="ARBA00022857"/>
    </source>
</evidence>
<comment type="similarity">
    <text evidence="2 10">Belongs to the ketopantoate reductase family.</text>
</comment>
<dbReference type="InterPro" id="IPR008927">
    <property type="entry name" value="6-PGluconate_DH-like_C_sf"/>
</dbReference>
<proteinExistence type="inferred from homology"/>
<keyword evidence="5 10" id="KW-0566">Pantothenate biosynthesis</keyword>
<dbReference type="Proteomes" id="UP000181897">
    <property type="component" value="Chromosome"/>
</dbReference>
<dbReference type="OrthoDB" id="9796561at2"/>
<evidence type="ECO:0000259" key="11">
    <source>
        <dbReference type="Pfam" id="PF02558"/>
    </source>
</evidence>
<dbReference type="Gene3D" id="1.10.1040.10">
    <property type="entry name" value="N-(1-d-carboxylethyl)-l-norvaline Dehydrogenase, domain 2"/>
    <property type="match status" value="1"/>
</dbReference>
<evidence type="ECO:0000313" key="13">
    <source>
        <dbReference type="EMBL" id="APE42610.1"/>
    </source>
</evidence>
<dbReference type="PANTHER" id="PTHR43765">
    <property type="entry name" value="2-DEHYDROPANTOATE 2-REDUCTASE-RELATED"/>
    <property type="match status" value="1"/>
</dbReference>
<protein>
    <recommendedName>
        <fullName evidence="4 10">2-dehydropantoate 2-reductase</fullName>
        <ecNumber evidence="3 10">1.1.1.169</ecNumber>
    </recommendedName>
    <alternativeName>
        <fullName evidence="8 10">Ketopantoate reductase</fullName>
    </alternativeName>
</protein>
<evidence type="ECO:0000313" key="14">
    <source>
        <dbReference type="Proteomes" id="UP000181897"/>
    </source>
</evidence>